<dbReference type="EMBL" id="OR756648">
    <property type="protein sequence ID" value="WZE63417.1"/>
    <property type="molecule type" value="Genomic_DNA"/>
</dbReference>
<name>A0AAU6R6E7_9CAUD</name>
<evidence type="ECO:0000313" key="2">
    <source>
        <dbReference type="EMBL" id="WZE63417.1"/>
    </source>
</evidence>
<sequence length="108" mass="12103">MADEDCPGCGYDPMAPHNGKGSCGREDWSDPGRIPLGYGRMRPAPGEDPDPRYIQTNLFTIVQIGGVYEMLALEVERQHLSILEPWRLDSGAPRAIDYIRNNHRHRAG</sequence>
<accession>A0AAU6R6E7</accession>
<evidence type="ECO:0000256" key="1">
    <source>
        <dbReference type="SAM" id="MobiDB-lite"/>
    </source>
</evidence>
<feature type="region of interest" description="Disordered" evidence="1">
    <location>
        <begin position="1"/>
        <end position="28"/>
    </location>
</feature>
<reference evidence="2" key="1">
    <citation type="submission" date="2023-10" db="EMBL/GenBank/DDBJ databases">
        <title>Two new lytic phages for Micrococcus sp. strain 1402.</title>
        <authorList>
            <person name="Petrzik K."/>
        </authorList>
    </citation>
    <scope>NUCLEOTIDE SEQUENCE</scope>
</reference>
<proteinExistence type="predicted"/>
<organism evidence="2">
    <name type="scientific">Micrococcus phage Olihed</name>
    <dbReference type="NCBI Taxonomy" id="3092209"/>
    <lineage>
        <taxon>Viruses</taxon>
        <taxon>Duplodnaviria</taxon>
        <taxon>Heunggongvirae</taxon>
        <taxon>Uroviricota</taxon>
        <taxon>Caudoviricetes</taxon>
    </lineage>
</organism>
<protein>
    <submittedName>
        <fullName evidence="2">Uncharacterized protein</fullName>
    </submittedName>
</protein>